<dbReference type="EMBL" id="MHIL01000021">
    <property type="protein sequence ID" value="OGY51255.1"/>
    <property type="molecule type" value="Genomic_DNA"/>
</dbReference>
<reference evidence="9 10" key="1">
    <citation type="journal article" date="2016" name="Nat. Commun.">
        <title>Thousands of microbial genomes shed light on interconnected biogeochemical processes in an aquifer system.</title>
        <authorList>
            <person name="Anantharaman K."/>
            <person name="Brown C.T."/>
            <person name="Hug L.A."/>
            <person name="Sharon I."/>
            <person name="Castelle C.J."/>
            <person name="Probst A.J."/>
            <person name="Thomas B.C."/>
            <person name="Singh A."/>
            <person name="Wilkins M.J."/>
            <person name="Karaoz U."/>
            <person name="Brodie E.L."/>
            <person name="Williams K.H."/>
            <person name="Hubbard S.S."/>
            <person name="Banfield J.F."/>
        </authorList>
    </citation>
    <scope>NUCLEOTIDE SEQUENCE [LARGE SCALE GENOMIC DNA]</scope>
</reference>
<dbReference type="PANTHER" id="PTHR33908:SF11">
    <property type="entry name" value="MEMBRANE PROTEIN"/>
    <property type="match status" value="1"/>
</dbReference>
<keyword evidence="6 8" id="KW-1133">Transmembrane helix</keyword>
<feature type="transmembrane region" description="Helical" evidence="8">
    <location>
        <begin position="219"/>
        <end position="236"/>
    </location>
</feature>
<sequence>MKKHRWLLGALAVIFLGIYGWFATPLPTDTGVGPRFDWPDETANYFWITRYAKTGQLIEPEPLNVAAQNQIHPRSFNVLPGGATVPGSFLGFIVLYGSVVKVLGAGVLPYLTPLLAVLGALAFYGIIRKMFEPNVALLATVLLLIHPAWWYYAATPLLPNVAFVSFLLMSVYLMVKKMPDAEAPGRWFEPGASRASWNAALAAGALAGLALAIRPSEVIWVGALYLVILLWTSRTLTLLRLLLFLAMTVAAIVPAFYNQAAIYGNWFTTGYNQLEVAAATAANQACQVCSITRSLIAPFGFHPSLAAYNFWVHYVSRFWWLSLFAVLGLVVFLTRPQRRPAAPFVYLLVSLMIGLWLAFYYGSWQFSDQLTVSLNTLGLSYVRYWLPGYLLALPFVALGLLWFTTFLPKGPAALLLVLMLGFIGYQSVHVTLVAKADSLLPVRERIAGYKRTAAAVFGATEPESVIVTVRKDKVFFPDRKVIHTFSALSLNPELLGFLPALVTMVPTYYYALGPEPTLEFENGVRLEEVGRFGQEVLYRVEKNNFEF</sequence>
<feature type="transmembrane region" description="Helical" evidence="8">
    <location>
        <begin position="344"/>
        <end position="364"/>
    </location>
</feature>
<evidence type="ECO:0000256" key="6">
    <source>
        <dbReference type="ARBA" id="ARBA00022989"/>
    </source>
</evidence>
<feature type="transmembrane region" description="Helical" evidence="8">
    <location>
        <begin position="241"/>
        <end position="257"/>
    </location>
</feature>
<name>A0A1G1YFX4_9BACT</name>
<evidence type="ECO:0000256" key="7">
    <source>
        <dbReference type="ARBA" id="ARBA00023136"/>
    </source>
</evidence>
<dbReference type="PANTHER" id="PTHR33908">
    <property type="entry name" value="MANNOSYLTRANSFERASE YKCB-RELATED"/>
    <property type="match status" value="1"/>
</dbReference>
<comment type="caution">
    <text evidence="9">The sequence shown here is derived from an EMBL/GenBank/DDBJ whole genome shotgun (WGS) entry which is preliminary data.</text>
</comment>
<dbReference type="Proteomes" id="UP000177310">
    <property type="component" value="Unassembled WGS sequence"/>
</dbReference>
<dbReference type="GO" id="GO:0009103">
    <property type="term" value="P:lipopolysaccharide biosynthetic process"/>
    <property type="evidence" value="ECO:0007669"/>
    <property type="project" value="UniProtKB-ARBA"/>
</dbReference>
<evidence type="ECO:0000256" key="1">
    <source>
        <dbReference type="ARBA" id="ARBA00004651"/>
    </source>
</evidence>
<evidence type="ECO:0000256" key="8">
    <source>
        <dbReference type="SAM" id="Phobius"/>
    </source>
</evidence>
<dbReference type="GO" id="GO:0016763">
    <property type="term" value="F:pentosyltransferase activity"/>
    <property type="evidence" value="ECO:0007669"/>
    <property type="project" value="TreeGrafter"/>
</dbReference>
<comment type="subcellular location">
    <subcellularLocation>
        <location evidence="1">Cell membrane</location>
        <topology evidence="1">Multi-pass membrane protein</topology>
    </subcellularLocation>
</comment>
<organism evidence="9 10">
    <name type="scientific">Candidatus Buchananbacteria bacterium RIFCSPHIGHO2_02_FULL_56_16</name>
    <dbReference type="NCBI Taxonomy" id="1797542"/>
    <lineage>
        <taxon>Bacteria</taxon>
        <taxon>Candidatus Buchananiibacteriota</taxon>
    </lineage>
</organism>
<dbReference type="STRING" id="1797542.A3J59_02770"/>
<accession>A0A1G1YFX4</accession>
<dbReference type="InterPro" id="IPR050297">
    <property type="entry name" value="LipidA_mod_glycosyltrf_83"/>
</dbReference>
<proteinExistence type="predicted"/>
<feature type="transmembrane region" description="Helical" evidence="8">
    <location>
        <begin position="311"/>
        <end position="332"/>
    </location>
</feature>
<keyword evidence="3" id="KW-0328">Glycosyltransferase</keyword>
<feature type="transmembrane region" description="Helical" evidence="8">
    <location>
        <begin position="195"/>
        <end position="213"/>
    </location>
</feature>
<keyword evidence="5 8" id="KW-0812">Transmembrane</keyword>
<feature type="transmembrane region" description="Helical" evidence="8">
    <location>
        <begin position="107"/>
        <end position="127"/>
    </location>
</feature>
<feature type="transmembrane region" description="Helical" evidence="8">
    <location>
        <begin position="157"/>
        <end position="175"/>
    </location>
</feature>
<evidence type="ECO:0000256" key="5">
    <source>
        <dbReference type="ARBA" id="ARBA00022692"/>
    </source>
</evidence>
<dbReference type="AlphaFoldDB" id="A0A1G1YFX4"/>
<evidence type="ECO:0000313" key="9">
    <source>
        <dbReference type="EMBL" id="OGY51255.1"/>
    </source>
</evidence>
<keyword evidence="2" id="KW-1003">Cell membrane</keyword>
<dbReference type="GO" id="GO:0005886">
    <property type="term" value="C:plasma membrane"/>
    <property type="evidence" value="ECO:0007669"/>
    <property type="project" value="UniProtKB-SubCell"/>
</dbReference>
<evidence type="ECO:0000256" key="3">
    <source>
        <dbReference type="ARBA" id="ARBA00022676"/>
    </source>
</evidence>
<feature type="transmembrane region" description="Helical" evidence="8">
    <location>
        <begin position="414"/>
        <end position="434"/>
    </location>
</feature>
<keyword evidence="4" id="KW-0808">Transferase</keyword>
<feature type="transmembrane region" description="Helical" evidence="8">
    <location>
        <begin position="384"/>
        <end position="407"/>
    </location>
</feature>
<gene>
    <name evidence="9" type="ORF">A3J59_02770</name>
</gene>
<protein>
    <submittedName>
        <fullName evidence="9">Uncharacterized protein</fullName>
    </submittedName>
</protein>
<evidence type="ECO:0000256" key="4">
    <source>
        <dbReference type="ARBA" id="ARBA00022679"/>
    </source>
</evidence>
<keyword evidence="7 8" id="KW-0472">Membrane</keyword>
<evidence type="ECO:0000256" key="2">
    <source>
        <dbReference type="ARBA" id="ARBA00022475"/>
    </source>
</evidence>
<evidence type="ECO:0000313" key="10">
    <source>
        <dbReference type="Proteomes" id="UP000177310"/>
    </source>
</evidence>